<organism evidence="3 4">
    <name type="scientific">Acetonema longum DSM 6540</name>
    <dbReference type="NCBI Taxonomy" id="1009370"/>
    <lineage>
        <taxon>Bacteria</taxon>
        <taxon>Bacillati</taxon>
        <taxon>Bacillota</taxon>
        <taxon>Negativicutes</taxon>
        <taxon>Acetonemataceae</taxon>
        <taxon>Acetonema</taxon>
    </lineage>
</organism>
<dbReference type="STRING" id="1009370.ALO_01699"/>
<reference evidence="3 4" key="1">
    <citation type="journal article" date="2011" name="EMBO J.">
        <title>Structural diversity of bacterial flagellar motors.</title>
        <authorList>
            <person name="Chen S."/>
            <person name="Beeby M."/>
            <person name="Murphy G.E."/>
            <person name="Leadbetter J.R."/>
            <person name="Hendrixson D.R."/>
            <person name="Briegel A."/>
            <person name="Li Z."/>
            <person name="Shi J."/>
            <person name="Tocheva E.I."/>
            <person name="Muller A."/>
            <person name="Dobro M.J."/>
            <person name="Jensen G.J."/>
        </authorList>
    </citation>
    <scope>NUCLEOTIDE SEQUENCE [LARGE SCALE GENOMIC DNA]</scope>
    <source>
        <strain evidence="3 4">DSM 6540</strain>
    </source>
</reference>
<keyword evidence="4" id="KW-1185">Reference proteome</keyword>
<evidence type="ECO:0000313" key="4">
    <source>
        <dbReference type="Proteomes" id="UP000003240"/>
    </source>
</evidence>
<protein>
    <submittedName>
        <fullName evidence="3">Putative esterase</fullName>
    </submittedName>
</protein>
<dbReference type="SUPFAM" id="SSF53474">
    <property type="entry name" value="alpha/beta-Hydrolases"/>
    <property type="match status" value="1"/>
</dbReference>
<comment type="similarity">
    <text evidence="1">Belongs to the esterase D family.</text>
</comment>
<proteinExistence type="inferred from homology"/>
<name>F7NE77_9FIRM</name>
<dbReference type="EMBL" id="AFGF01000016">
    <property type="protein sequence ID" value="EGO65589.1"/>
    <property type="molecule type" value="Genomic_DNA"/>
</dbReference>
<dbReference type="GO" id="GO:0016788">
    <property type="term" value="F:hydrolase activity, acting on ester bonds"/>
    <property type="evidence" value="ECO:0007669"/>
    <property type="project" value="TreeGrafter"/>
</dbReference>
<dbReference type="PANTHER" id="PTHR40841">
    <property type="entry name" value="SIDEROPHORE TRIACETYLFUSARININE C ESTERASE"/>
    <property type="match status" value="1"/>
</dbReference>
<dbReference type="AlphaFoldDB" id="F7NE77"/>
<accession>F7NE77</accession>
<comment type="caution">
    <text evidence="3">The sequence shown here is derived from an EMBL/GenBank/DDBJ whole genome shotgun (WGS) entry which is preliminary data.</text>
</comment>
<dbReference type="PANTHER" id="PTHR40841:SF2">
    <property type="entry name" value="SIDEROPHORE-DEGRADING ESTERASE (EUROFUNG)"/>
    <property type="match status" value="1"/>
</dbReference>
<dbReference type="OrthoDB" id="9784036at2"/>
<dbReference type="eggNOG" id="COG2819">
    <property type="taxonomic scope" value="Bacteria"/>
</dbReference>
<dbReference type="InterPro" id="IPR000801">
    <property type="entry name" value="Esterase-like"/>
</dbReference>
<evidence type="ECO:0000256" key="2">
    <source>
        <dbReference type="ARBA" id="ARBA00022801"/>
    </source>
</evidence>
<keyword evidence="2" id="KW-0378">Hydrolase</keyword>
<evidence type="ECO:0000313" key="3">
    <source>
        <dbReference type="EMBL" id="EGO65589.1"/>
    </source>
</evidence>
<dbReference type="InterPro" id="IPR029058">
    <property type="entry name" value="AB_hydrolase_fold"/>
</dbReference>
<dbReference type="Pfam" id="PF00756">
    <property type="entry name" value="Esterase"/>
    <property type="match status" value="1"/>
</dbReference>
<dbReference type="Gene3D" id="3.40.50.1820">
    <property type="entry name" value="alpha/beta hydrolase"/>
    <property type="match status" value="1"/>
</dbReference>
<gene>
    <name evidence="3" type="ORF">ALO_01699</name>
</gene>
<sequence>MAGASVDGLTKCEIKIFDFDFQKHGGQYRIFVSVPAGPVPGNGYPVIYLLDGNVTFPMMQAAQQETGIYPAIMVGIGYPIDSGLDVDRRYFDLTPPTPPDRIPIVALGREACTTGGRDTFFTSLETELKPVIEKMAPVDCSQQAIFGHSLAGLLVLYILYTSPASFQSYVAADPSIWWNAGSILTEHSRFMENERVRNAKAPVRLLIETAGKRALREGLSQAEAAALMRFRSGPTGKEIAVALGGLSGIHVSFKELAEKTHGSMLPDTVADALSFAMNSSS</sequence>
<dbReference type="RefSeq" id="WP_004092145.1">
    <property type="nucleotide sequence ID" value="NZ_AFGF01000016.1"/>
</dbReference>
<evidence type="ECO:0000256" key="1">
    <source>
        <dbReference type="ARBA" id="ARBA00005622"/>
    </source>
</evidence>
<dbReference type="InterPro" id="IPR052558">
    <property type="entry name" value="Siderophore_Hydrolase_D"/>
</dbReference>
<dbReference type="Proteomes" id="UP000003240">
    <property type="component" value="Unassembled WGS sequence"/>
</dbReference>